<evidence type="ECO:0000256" key="1">
    <source>
        <dbReference type="ARBA" id="ARBA00002219"/>
    </source>
</evidence>
<evidence type="ECO:0000256" key="5">
    <source>
        <dbReference type="ARBA" id="ARBA00022734"/>
    </source>
</evidence>
<feature type="domain" description="Fibronectin type-III" evidence="10">
    <location>
        <begin position="366"/>
        <end position="471"/>
    </location>
</feature>
<keyword evidence="9" id="KW-0812">Transmembrane</keyword>
<dbReference type="InterPro" id="IPR036116">
    <property type="entry name" value="FN3_sf"/>
</dbReference>
<evidence type="ECO:0000256" key="6">
    <source>
        <dbReference type="ARBA" id="ARBA00022837"/>
    </source>
</evidence>
<dbReference type="Gene3D" id="2.60.40.10">
    <property type="entry name" value="Immunoglobulins"/>
    <property type="match status" value="2"/>
</dbReference>
<dbReference type="GO" id="GO:0001868">
    <property type="term" value="P:regulation of complement activation, lectin pathway"/>
    <property type="evidence" value="ECO:0007669"/>
    <property type="project" value="UniProtKB-ARBA"/>
</dbReference>
<dbReference type="InterPro" id="IPR051941">
    <property type="entry name" value="BG_Antigen-Binding_Lectin"/>
</dbReference>
<dbReference type="InterPro" id="IPR003961">
    <property type="entry name" value="FN3_dom"/>
</dbReference>
<dbReference type="GO" id="GO:0042806">
    <property type="term" value="F:fucose binding"/>
    <property type="evidence" value="ECO:0007669"/>
    <property type="project" value="UniProtKB-ARBA"/>
</dbReference>
<evidence type="ECO:0000256" key="8">
    <source>
        <dbReference type="SAM" id="MobiDB-lite"/>
    </source>
</evidence>
<reference evidence="11" key="1">
    <citation type="journal article" date="2023" name="Mol. Biol. Evol.">
        <title>Third-Generation Sequencing Reveals the Adaptive Role of the Epigenome in Three Deep-Sea Polychaetes.</title>
        <authorList>
            <person name="Perez M."/>
            <person name="Aroh O."/>
            <person name="Sun Y."/>
            <person name="Lan Y."/>
            <person name="Juniper S.K."/>
            <person name="Young C.R."/>
            <person name="Angers B."/>
            <person name="Qian P.Y."/>
        </authorList>
    </citation>
    <scope>NUCLEOTIDE SEQUENCE</scope>
    <source>
        <strain evidence="11">R07B-5</strain>
    </source>
</reference>
<evidence type="ECO:0000256" key="7">
    <source>
        <dbReference type="ARBA" id="ARBA00023157"/>
    </source>
</evidence>
<dbReference type="InterPro" id="IPR013783">
    <property type="entry name" value="Ig-like_fold"/>
</dbReference>
<comment type="function">
    <text evidence="1">Acts as a defensive agent. Recognizes blood group fucosylated oligosaccharides including A, B, H and Lewis B-type antigens. Does not recognize Lewis A antigen and has low affinity for monovalent haptens.</text>
</comment>
<feature type="region of interest" description="Disordered" evidence="8">
    <location>
        <begin position="51"/>
        <end position="77"/>
    </location>
</feature>
<keyword evidence="4" id="KW-0479">Metal-binding</keyword>
<dbReference type="SUPFAM" id="SSF49785">
    <property type="entry name" value="Galactose-binding domain-like"/>
    <property type="match status" value="1"/>
</dbReference>
<keyword evidence="5" id="KW-0430">Lectin</keyword>
<evidence type="ECO:0000256" key="9">
    <source>
        <dbReference type="SAM" id="Phobius"/>
    </source>
</evidence>
<sequence length="689" mass="75913">MTSWLESAFPGCKRNHDKRKLCYLDHWKWRDWLKLLYYTLRIVDSPARQPAKAHASSPADARTAATQPPATVSTADNAKTDLRVATDGAGSAVRQRFGFSMTGSSVHLLARRTVVRTLDVRLQNRVAGRKVSQVDLRLGRNVAYHKTASESIGPEKWAKLFPAGNAVDGNTDSRIYKNSCAHPDIAKGQYAWWMVDLGETYRLSRVIIYNRDTNPEKLKTFILRVGDSPDRSTHSWCASHDGHVAAGATVNETCTAVGRYLSFRRDGGSDSHIATLCEVVVIGYRHISCDSCSSRCDEIIGCDACGPGKQQPDCTRACEPGTYGENCKEDCGHCKDILHCDVTTGHCTTGCETWYTTNLCKTHISAPHFVTSDKAGTADITSSSAVVTWPKATGITPGLESHYYYMVWFQVDGETTWKSQIVSVESHQMSLRNLPFNTHYSVKIEPFRRHGDKHAGGTTTAVTRFKTTCIAPDIPVIENVKSTVKNACVNASILVVWKKIVHSGCDAFRNVSVEYRQLKPKTTEWRRMYVRDVTDTQLAIRHLDNDEYELKVTAINNEGMRSSSQITNAALSPDSGRPSTHTTVLDGADSVTEPIGLGTKSVGLGTGPVVGIAVTAFLLGSIVTAAILLTIISHSVPWLGEGLSMLLPHLPILRYTLPDDVIPDENEYEHTTGVESREDYVNVYDVINT</sequence>
<dbReference type="GO" id="GO:0046872">
    <property type="term" value="F:metal ion binding"/>
    <property type="evidence" value="ECO:0007669"/>
    <property type="project" value="UniProtKB-KW"/>
</dbReference>
<dbReference type="SMART" id="SM00607">
    <property type="entry name" value="FTP"/>
    <property type="match status" value="1"/>
</dbReference>
<dbReference type="PANTHER" id="PTHR45713:SF6">
    <property type="entry name" value="F5_8 TYPE C DOMAIN-CONTAINING PROTEIN"/>
    <property type="match status" value="1"/>
</dbReference>
<evidence type="ECO:0000256" key="3">
    <source>
        <dbReference type="ARBA" id="ARBA00011233"/>
    </source>
</evidence>
<proteinExistence type="inferred from homology"/>
<dbReference type="Pfam" id="PF22633">
    <property type="entry name" value="F5_F8_type_C_2"/>
    <property type="match status" value="1"/>
</dbReference>
<keyword evidence="12" id="KW-1185">Reference proteome</keyword>
<keyword evidence="7" id="KW-1015">Disulfide bond</keyword>
<evidence type="ECO:0000256" key="2">
    <source>
        <dbReference type="ARBA" id="ARBA00010147"/>
    </source>
</evidence>
<feature type="compositionally biased region" description="Polar residues" evidence="8">
    <location>
        <begin position="64"/>
        <end position="77"/>
    </location>
</feature>
<name>A0AAD9KQK9_RIDPI</name>
<keyword evidence="9" id="KW-1133">Transmembrane helix</keyword>
<dbReference type="CDD" id="cd00063">
    <property type="entry name" value="FN3"/>
    <property type="match status" value="1"/>
</dbReference>
<evidence type="ECO:0000313" key="11">
    <source>
        <dbReference type="EMBL" id="KAK2175550.1"/>
    </source>
</evidence>
<dbReference type="InterPro" id="IPR008979">
    <property type="entry name" value="Galactose-bd-like_sf"/>
</dbReference>
<feature type="domain" description="Fibronectin type-III" evidence="10">
    <location>
        <begin position="476"/>
        <end position="574"/>
    </location>
</feature>
<keyword evidence="6" id="KW-0106">Calcium</keyword>
<comment type="caution">
    <text evidence="11">The sequence shown here is derived from an EMBL/GenBank/DDBJ whole genome shotgun (WGS) entry which is preliminary data.</text>
</comment>
<dbReference type="Proteomes" id="UP001209878">
    <property type="component" value="Unassembled WGS sequence"/>
</dbReference>
<comment type="similarity">
    <text evidence="2">Belongs to the fucolectin family.</text>
</comment>
<evidence type="ECO:0000313" key="12">
    <source>
        <dbReference type="Proteomes" id="UP001209878"/>
    </source>
</evidence>
<evidence type="ECO:0000259" key="10">
    <source>
        <dbReference type="PROSITE" id="PS50853"/>
    </source>
</evidence>
<dbReference type="Gene3D" id="2.60.120.260">
    <property type="entry name" value="Galactose-binding domain-like"/>
    <property type="match status" value="1"/>
</dbReference>
<dbReference type="PANTHER" id="PTHR45713">
    <property type="entry name" value="FTP DOMAIN-CONTAINING PROTEIN"/>
    <property type="match status" value="1"/>
</dbReference>
<organism evidence="11 12">
    <name type="scientific">Ridgeia piscesae</name>
    <name type="common">Tubeworm</name>
    <dbReference type="NCBI Taxonomy" id="27915"/>
    <lineage>
        <taxon>Eukaryota</taxon>
        <taxon>Metazoa</taxon>
        <taxon>Spiralia</taxon>
        <taxon>Lophotrochozoa</taxon>
        <taxon>Annelida</taxon>
        <taxon>Polychaeta</taxon>
        <taxon>Sedentaria</taxon>
        <taxon>Canalipalpata</taxon>
        <taxon>Sabellida</taxon>
        <taxon>Siboglinidae</taxon>
        <taxon>Ridgeia</taxon>
    </lineage>
</organism>
<dbReference type="InterPro" id="IPR006585">
    <property type="entry name" value="FTP1"/>
</dbReference>
<dbReference type="EMBL" id="JAODUO010000724">
    <property type="protein sequence ID" value="KAK2175550.1"/>
    <property type="molecule type" value="Genomic_DNA"/>
</dbReference>
<dbReference type="PROSITE" id="PS50853">
    <property type="entry name" value="FN3"/>
    <property type="match status" value="2"/>
</dbReference>
<dbReference type="GO" id="GO:0010185">
    <property type="term" value="P:regulation of cellular defense response"/>
    <property type="evidence" value="ECO:0007669"/>
    <property type="project" value="UniProtKB-ARBA"/>
</dbReference>
<dbReference type="AlphaFoldDB" id="A0AAD9KQK9"/>
<protein>
    <recommendedName>
        <fullName evidence="10">Fibronectin type-III domain-containing protein</fullName>
    </recommendedName>
</protein>
<accession>A0AAD9KQK9</accession>
<dbReference type="SUPFAM" id="SSF49265">
    <property type="entry name" value="Fibronectin type III"/>
    <property type="match status" value="1"/>
</dbReference>
<keyword evidence="9" id="KW-0472">Membrane</keyword>
<evidence type="ECO:0000256" key="4">
    <source>
        <dbReference type="ARBA" id="ARBA00022723"/>
    </source>
</evidence>
<feature type="transmembrane region" description="Helical" evidence="9">
    <location>
        <begin position="609"/>
        <end position="632"/>
    </location>
</feature>
<comment type="subunit">
    <text evidence="3">Homotrimer.</text>
</comment>
<gene>
    <name evidence="11" type="ORF">NP493_723g02062</name>
</gene>